<dbReference type="RefSeq" id="WP_271885114.1">
    <property type="nucleotide sequence ID" value="NZ_CP067136.1"/>
</dbReference>
<dbReference type="Pfam" id="PF25967">
    <property type="entry name" value="RND-MFP_C"/>
    <property type="match status" value="1"/>
</dbReference>
<evidence type="ECO:0000259" key="3">
    <source>
        <dbReference type="Pfam" id="PF25967"/>
    </source>
</evidence>
<protein>
    <submittedName>
        <fullName evidence="4">Efflux RND transporter periplasmic adaptor subunit</fullName>
    </submittedName>
</protein>
<dbReference type="SUPFAM" id="SSF111369">
    <property type="entry name" value="HlyD-like secretion proteins"/>
    <property type="match status" value="1"/>
</dbReference>
<dbReference type="PANTHER" id="PTHR30469">
    <property type="entry name" value="MULTIDRUG RESISTANCE PROTEIN MDTA"/>
    <property type="match status" value="1"/>
</dbReference>
<keyword evidence="2" id="KW-0732">Signal</keyword>
<feature type="chain" id="PRO_5045858742" evidence="2">
    <location>
        <begin position="26"/>
        <end position="352"/>
    </location>
</feature>
<dbReference type="InterPro" id="IPR058627">
    <property type="entry name" value="MdtA-like_C"/>
</dbReference>
<evidence type="ECO:0000256" key="2">
    <source>
        <dbReference type="SAM" id="SignalP"/>
    </source>
</evidence>
<dbReference type="Gene3D" id="2.40.50.100">
    <property type="match status" value="1"/>
</dbReference>
<accession>A0ABY7SH90</accession>
<sequence>MTAFRRVLAAATAAASVLFTPLAMAQDQQVPLVKLITLGQDESAGERVFFGRTVARQTIDLAFQVGGQLVEFPVTEGNLIPEGDLIARLDQVPFDLALEEARLTEAQAQSDAERARQLGGNISRAQRETLQTQAELAAVARKNAELALERATLMAPFDAVVSTRTVANFTTVAAGQPVVRLHDMSELRIEIDVPEAIVRRAIENPEFDLLARFGGDDRLYPLAVVETDIETGPVAGTYKVTLGMAPPKDLLILPGYSVAVVMRRNQASDRPDLTVPLDAVGTTPDGDYFVLRFAAEGEETGRLVRVPVTIAADQNGQITLTSGVEAGDEIAAAGLSHLSDDQSVKRFRGIDQ</sequence>
<dbReference type="InterPro" id="IPR006143">
    <property type="entry name" value="RND_pump_MFP"/>
</dbReference>
<dbReference type="Gene3D" id="2.40.30.170">
    <property type="match status" value="1"/>
</dbReference>
<feature type="domain" description="Multidrug resistance protein MdtA-like C-terminal permuted SH3" evidence="3">
    <location>
        <begin position="273"/>
        <end position="333"/>
    </location>
</feature>
<dbReference type="EMBL" id="CP067136">
    <property type="protein sequence ID" value="WCR05918.1"/>
    <property type="molecule type" value="Genomic_DNA"/>
</dbReference>
<dbReference type="NCBIfam" id="TIGR01730">
    <property type="entry name" value="RND_mfp"/>
    <property type="match status" value="1"/>
</dbReference>
<keyword evidence="5" id="KW-1185">Reference proteome</keyword>
<gene>
    <name evidence="4" type="ORF">JHX87_10300</name>
</gene>
<name>A0ABY7SH90_9RHOB</name>
<dbReference type="Proteomes" id="UP001219349">
    <property type="component" value="Chromosome"/>
</dbReference>
<evidence type="ECO:0000313" key="4">
    <source>
        <dbReference type="EMBL" id="WCR05918.1"/>
    </source>
</evidence>
<comment type="similarity">
    <text evidence="1">Belongs to the membrane fusion protein (MFP) (TC 8.A.1) family.</text>
</comment>
<dbReference type="PANTHER" id="PTHR30469:SF20">
    <property type="entry name" value="EFFLUX RND TRANSPORTER PERIPLASMIC ADAPTOR SUBUNIT"/>
    <property type="match status" value="1"/>
</dbReference>
<proteinExistence type="inferred from homology"/>
<organism evidence="4 5">
    <name type="scientific">Paracoccus fistulariae</name>
    <dbReference type="NCBI Taxonomy" id="658446"/>
    <lineage>
        <taxon>Bacteria</taxon>
        <taxon>Pseudomonadati</taxon>
        <taxon>Pseudomonadota</taxon>
        <taxon>Alphaproteobacteria</taxon>
        <taxon>Rhodobacterales</taxon>
        <taxon>Paracoccaceae</taxon>
        <taxon>Paracoccus</taxon>
    </lineage>
</organism>
<feature type="signal peptide" evidence="2">
    <location>
        <begin position="1"/>
        <end position="25"/>
    </location>
</feature>
<reference evidence="4 5" key="1">
    <citation type="submission" date="2021-01" db="EMBL/GenBank/DDBJ databases">
        <title>Biogeographic distribution of Paracoccus.</title>
        <authorList>
            <person name="Hollensteiner J."/>
            <person name="Leineberger J."/>
            <person name="Brinkhoff T."/>
            <person name="Daniel R."/>
        </authorList>
    </citation>
    <scope>NUCLEOTIDE SEQUENCE [LARGE SCALE GENOMIC DNA]</scope>
    <source>
        <strain evidence="4 5">KCTC 22803</strain>
    </source>
</reference>
<evidence type="ECO:0000313" key="5">
    <source>
        <dbReference type="Proteomes" id="UP001219349"/>
    </source>
</evidence>
<evidence type="ECO:0000256" key="1">
    <source>
        <dbReference type="ARBA" id="ARBA00009477"/>
    </source>
</evidence>
<dbReference type="Gene3D" id="2.40.420.20">
    <property type="match status" value="1"/>
</dbReference>
<dbReference type="Gene3D" id="1.10.287.470">
    <property type="entry name" value="Helix hairpin bin"/>
    <property type="match status" value="1"/>
</dbReference>